<evidence type="ECO:0000256" key="2">
    <source>
        <dbReference type="ARBA" id="ARBA00006679"/>
    </source>
</evidence>
<evidence type="ECO:0000313" key="7">
    <source>
        <dbReference type="EMBL" id="NYJ76156.1"/>
    </source>
</evidence>
<keyword evidence="8" id="KW-1185">Reference proteome</keyword>
<dbReference type="Proteomes" id="UP000571817">
    <property type="component" value="Unassembled WGS sequence"/>
</dbReference>
<dbReference type="PANTHER" id="PTHR33452">
    <property type="entry name" value="OXIDOREDUCTASE CATD-RELATED"/>
    <property type="match status" value="1"/>
</dbReference>
<dbReference type="Pfam" id="PF07681">
    <property type="entry name" value="DoxX"/>
    <property type="match status" value="1"/>
</dbReference>
<dbReference type="InterPro" id="IPR032808">
    <property type="entry name" value="DoxX"/>
</dbReference>
<evidence type="ECO:0000313" key="8">
    <source>
        <dbReference type="Proteomes" id="UP000571817"/>
    </source>
</evidence>
<dbReference type="GO" id="GO:0005886">
    <property type="term" value="C:plasma membrane"/>
    <property type="evidence" value="ECO:0007669"/>
    <property type="project" value="UniProtKB-SubCell"/>
</dbReference>
<comment type="similarity">
    <text evidence="2">Belongs to the DoxX family.</text>
</comment>
<dbReference type="InterPro" id="IPR051907">
    <property type="entry name" value="DoxX-like_oxidoreductase"/>
</dbReference>
<dbReference type="PANTHER" id="PTHR33452:SF1">
    <property type="entry name" value="INNER MEMBRANE PROTEIN YPHA-RELATED"/>
    <property type="match status" value="1"/>
</dbReference>
<sequence length="184" mass="17674">MTSSRDIGLLALRLGVGGALAAHGSQKLFGAFGGGGIEGTGAFFDQMGFKPGKANAYAAGLGEAGGGALLALGLATPAAAGAVTGTMAVAGSVHASNGFFGQNGGYELPATVGLIAATLALTGPGTLSLDHALGHALNRPWMRAVAMAAVVPAAAFVINRRSKAVASAEAAKADAPEDGTGSAA</sequence>
<evidence type="ECO:0000256" key="5">
    <source>
        <dbReference type="ARBA" id="ARBA00022989"/>
    </source>
</evidence>
<keyword evidence="4" id="KW-0812">Transmembrane</keyword>
<evidence type="ECO:0000256" key="3">
    <source>
        <dbReference type="ARBA" id="ARBA00022475"/>
    </source>
</evidence>
<keyword evidence="6" id="KW-0472">Membrane</keyword>
<accession>A0A853DF28</accession>
<keyword evidence="5" id="KW-1133">Transmembrane helix</keyword>
<evidence type="ECO:0000256" key="1">
    <source>
        <dbReference type="ARBA" id="ARBA00004651"/>
    </source>
</evidence>
<evidence type="ECO:0000256" key="6">
    <source>
        <dbReference type="ARBA" id="ARBA00023136"/>
    </source>
</evidence>
<comment type="subcellular location">
    <subcellularLocation>
        <location evidence="1">Cell membrane</location>
        <topology evidence="1">Multi-pass membrane protein</topology>
    </subcellularLocation>
</comment>
<keyword evidence="3" id="KW-1003">Cell membrane</keyword>
<name>A0A853DF28_9MICO</name>
<reference evidence="7 8" key="1">
    <citation type="submission" date="2020-07" db="EMBL/GenBank/DDBJ databases">
        <title>Sequencing the genomes of 1000 actinobacteria strains.</title>
        <authorList>
            <person name="Klenk H.-P."/>
        </authorList>
    </citation>
    <scope>NUCLEOTIDE SEQUENCE [LARGE SCALE GENOMIC DNA]</scope>
    <source>
        <strain evidence="7 8">DSM 29531</strain>
    </source>
</reference>
<gene>
    <name evidence="7" type="ORF">HNR15_003119</name>
</gene>
<dbReference type="RefSeq" id="WP_179483248.1">
    <property type="nucleotide sequence ID" value="NZ_JACCFW010000001.1"/>
</dbReference>
<dbReference type="EMBL" id="JACCFW010000001">
    <property type="protein sequence ID" value="NYJ76156.1"/>
    <property type="molecule type" value="Genomic_DNA"/>
</dbReference>
<comment type="caution">
    <text evidence="7">The sequence shown here is derived from an EMBL/GenBank/DDBJ whole genome shotgun (WGS) entry which is preliminary data.</text>
</comment>
<organism evidence="7 8">
    <name type="scientific">Allobranchiibius huperziae</name>
    <dbReference type="NCBI Taxonomy" id="1874116"/>
    <lineage>
        <taxon>Bacteria</taxon>
        <taxon>Bacillati</taxon>
        <taxon>Actinomycetota</taxon>
        <taxon>Actinomycetes</taxon>
        <taxon>Micrococcales</taxon>
        <taxon>Dermacoccaceae</taxon>
        <taxon>Allobranchiibius</taxon>
    </lineage>
</organism>
<evidence type="ECO:0000256" key="4">
    <source>
        <dbReference type="ARBA" id="ARBA00022692"/>
    </source>
</evidence>
<proteinExistence type="inferred from homology"/>
<dbReference type="AlphaFoldDB" id="A0A853DF28"/>
<protein>
    <submittedName>
        <fullName evidence="7">Putative oxidoreductase</fullName>
    </submittedName>
</protein>